<reference evidence="4" key="1">
    <citation type="submission" date="2020-06" db="EMBL/GenBank/DDBJ databases">
        <title>Draft genome of Bugula neritina, a colonial animal packing powerful symbionts and potential medicines.</title>
        <authorList>
            <person name="Rayko M."/>
        </authorList>
    </citation>
    <scope>NUCLEOTIDE SEQUENCE [LARGE SCALE GENOMIC DNA]</scope>
    <source>
        <strain evidence="4">Kwan_BN1</strain>
    </source>
</reference>
<sequence>MSESDEEKGSGNLIRIYSQDDLNYKYYKWESDSSDSASPIKRLRPNNVKKSATHCSPTQSCSSRPSVLKSPLKENLHKEGGSYMPSHKENKKYLRENTVTDSSSTPSKRTRLDQTFSTSSRTCDSESYGDTNQSYSTPLRTCTTNVEDISINTPGSSSWTRGMSQQFSPAEDKSPGQRESSFVDSPHGRHRATWSLNSTEMGETTPDYKSYRNNSRFSMGSYSAKMSNLYSPEIVQRGRRSLPDRVELSKPRYRPHAELETTPNRTSPHLRNNDRWIALYRSKHMLSKVPFIDSHCHLDFLFTRKRHRGSLFSYLHHSDAVTTHTLPDNFAGCIAVFCDPAFWKQERSWKAMLSEDNVWGSFGVHPRSAELWNKETEAMLRSVLRHEKVRALGEIGLDYSKGSDIFKEKQKAAFKQQLEIAIEFKLPLVIHCRDATEDCWDIMTKMVPREHKIHLHCFTESFTVAQRWFSFSPISRLD</sequence>
<name>A0A7J7KM08_BUGNE</name>
<comment type="caution">
    <text evidence="4">The sequence shown here is derived from an EMBL/GenBank/DDBJ whole genome shotgun (WGS) entry which is preliminary data.</text>
</comment>
<dbReference type="SUPFAM" id="SSF51556">
    <property type="entry name" value="Metallo-dependent hydrolases"/>
    <property type="match status" value="1"/>
</dbReference>
<dbReference type="OrthoDB" id="9980814at2759"/>
<feature type="region of interest" description="Disordered" evidence="3">
    <location>
        <begin position="153"/>
        <end position="212"/>
    </location>
</feature>
<evidence type="ECO:0000313" key="4">
    <source>
        <dbReference type="EMBL" id="KAF6039192.1"/>
    </source>
</evidence>
<dbReference type="InterPro" id="IPR018228">
    <property type="entry name" value="DNase_TatD-rel_CS"/>
</dbReference>
<dbReference type="CDD" id="cd01310">
    <property type="entry name" value="TatD_DNAse"/>
    <property type="match status" value="1"/>
</dbReference>
<dbReference type="PROSITE" id="PS01137">
    <property type="entry name" value="TATD_1"/>
    <property type="match status" value="1"/>
</dbReference>
<feature type="compositionally biased region" description="Polar residues" evidence="3">
    <location>
        <begin position="153"/>
        <end position="168"/>
    </location>
</feature>
<comment type="similarity">
    <text evidence="1">Belongs to the metallo-dependent hydrolases superfamily. TatD-type hydrolase family.</text>
</comment>
<gene>
    <name evidence="4" type="ORF">EB796_002504</name>
</gene>
<feature type="compositionally biased region" description="Polar residues" evidence="3">
    <location>
        <begin position="48"/>
        <end position="65"/>
    </location>
</feature>
<evidence type="ECO:0000256" key="3">
    <source>
        <dbReference type="SAM" id="MobiDB-lite"/>
    </source>
</evidence>
<dbReference type="Proteomes" id="UP000593567">
    <property type="component" value="Unassembled WGS sequence"/>
</dbReference>
<dbReference type="Gene3D" id="3.20.20.140">
    <property type="entry name" value="Metal-dependent hydrolases"/>
    <property type="match status" value="1"/>
</dbReference>
<accession>A0A7J7KM08</accession>
<evidence type="ECO:0000256" key="2">
    <source>
        <dbReference type="ARBA" id="ARBA00022801"/>
    </source>
</evidence>
<dbReference type="InterPro" id="IPR001130">
    <property type="entry name" value="TatD-like"/>
</dbReference>
<proteinExistence type="inferred from homology"/>
<keyword evidence="5" id="KW-1185">Reference proteome</keyword>
<feature type="compositionally biased region" description="Polar residues" evidence="3">
    <location>
        <begin position="97"/>
        <end position="122"/>
    </location>
</feature>
<organism evidence="4 5">
    <name type="scientific">Bugula neritina</name>
    <name type="common">Brown bryozoan</name>
    <name type="synonym">Sertularia neritina</name>
    <dbReference type="NCBI Taxonomy" id="10212"/>
    <lineage>
        <taxon>Eukaryota</taxon>
        <taxon>Metazoa</taxon>
        <taxon>Spiralia</taxon>
        <taxon>Lophotrochozoa</taxon>
        <taxon>Bryozoa</taxon>
        <taxon>Gymnolaemata</taxon>
        <taxon>Cheilostomatida</taxon>
        <taxon>Flustrina</taxon>
        <taxon>Buguloidea</taxon>
        <taxon>Bugulidae</taxon>
        <taxon>Bugula</taxon>
    </lineage>
</organism>
<evidence type="ECO:0000256" key="1">
    <source>
        <dbReference type="ARBA" id="ARBA00009275"/>
    </source>
</evidence>
<dbReference type="GO" id="GO:0016788">
    <property type="term" value="F:hydrolase activity, acting on ester bonds"/>
    <property type="evidence" value="ECO:0007669"/>
    <property type="project" value="InterPro"/>
</dbReference>
<dbReference type="PROSITE" id="PS01090">
    <property type="entry name" value="TATD_2"/>
    <property type="match status" value="1"/>
</dbReference>
<dbReference type="EMBL" id="VXIV02000294">
    <property type="protein sequence ID" value="KAF6039192.1"/>
    <property type="molecule type" value="Genomic_DNA"/>
</dbReference>
<dbReference type="PANTHER" id="PTHR46363:SF1">
    <property type="entry name" value="DEOXYRIBONUCLEASE TATDN2-RELATED"/>
    <property type="match status" value="1"/>
</dbReference>
<feature type="compositionally biased region" description="Basic and acidic residues" evidence="3">
    <location>
        <begin position="71"/>
        <end position="95"/>
    </location>
</feature>
<evidence type="ECO:0008006" key="6">
    <source>
        <dbReference type="Google" id="ProtNLM"/>
    </source>
</evidence>
<dbReference type="PANTHER" id="PTHR46363">
    <property type="entry name" value="DEOXYRIBONUCLEASE TATDN2-RELATED"/>
    <property type="match status" value="1"/>
</dbReference>
<keyword evidence="2" id="KW-0378">Hydrolase</keyword>
<protein>
    <recommendedName>
        <fullName evidence="6">TATDN2</fullName>
    </recommendedName>
</protein>
<dbReference type="Pfam" id="PF01026">
    <property type="entry name" value="TatD_DNase"/>
    <property type="match status" value="1"/>
</dbReference>
<evidence type="ECO:0000313" key="5">
    <source>
        <dbReference type="Proteomes" id="UP000593567"/>
    </source>
</evidence>
<dbReference type="InterPro" id="IPR032466">
    <property type="entry name" value="Metal_Hydrolase"/>
</dbReference>
<dbReference type="AlphaFoldDB" id="A0A7J7KM08"/>
<feature type="region of interest" description="Disordered" evidence="3">
    <location>
        <begin position="31"/>
        <end position="135"/>
    </location>
</feature>